<keyword evidence="2" id="KW-0472">Membrane</keyword>
<evidence type="ECO:0000256" key="1">
    <source>
        <dbReference type="SAM" id="MobiDB-lite"/>
    </source>
</evidence>
<reference evidence="4" key="1">
    <citation type="submission" date="2022-11" db="UniProtKB">
        <authorList>
            <consortium name="WormBaseParasite"/>
        </authorList>
    </citation>
    <scope>IDENTIFICATION</scope>
</reference>
<feature type="transmembrane region" description="Helical" evidence="2">
    <location>
        <begin position="12"/>
        <end position="36"/>
    </location>
</feature>
<dbReference type="AlphaFoldDB" id="A0A915PI82"/>
<proteinExistence type="predicted"/>
<accession>A0A915PI82</accession>
<dbReference type="Proteomes" id="UP000887581">
    <property type="component" value="Unplaced"/>
</dbReference>
<keyword evidence="2" id="KW-1133">Transmembrane helix</keyword>
<feature type="compositionally biased region" description="Polar residues" evidence="1">
    <location>
        <begin position="375"/>
        <end position="400"/>
    </location>
</feature>
<evidence type="ECO:0000313" key="4">
    <source>
        <dbReference type="WBParaSite" id="sdigi.contig178.g5724.t1"/>
    </source>
</evidence>
<keyword evidence="2" id="KW-0812">Transmembrane</keyword>
<sequence length="778" mass="86606">MICARRFEGFILILGVFDHGTVSLAFVWGIAVAVSWKVMFRRCLLWDGSERIDRLRNESKNESDCAVNVCSSEHLALFFRHDKCQASGSNIDGPNMLWTSQALVAEPTSLIWPHIVITLFSVSTMVSLLTLCISTHCCRNAKKNENPYGEIATTPTADASISTVISRNRTDRCQLHHPSRLSCPTLSLHERLAHRLSAPVPQSSGAVKRALPKLPELSARHENKNAGAVYSTIDRSVLAINQNISFLYSEGPTNPTYESIDVDPLYSKLENGDPSSVKRYDYPIFASDRDSLPAIAPDDVLYQSASQIYAGVSEDPYSSITSQTGGDANYDIGYSQVRETMNVELPRNYIANVQAESRTLDHLYSRIRRGPSMSRAANSSTYRSLPSSEFATEYTSSGSDKTSREPSYRYITVRESVDAIRQRLNEIPSSNMPQSTVTDICAPPVREHYYSSIGGSDYETIQLQISAVSTNQPSYDDQNVLPTSCTSDDLQPETISAVTSNCKNMPPKPPTSPIPLRTNVSNENNLQQAQPSSSSTDIDDEAVNNGDSSSNLSEKIRRLRTSFFDQELKVSKDLSETSSTDLRFSHLLRVINQSETSKQINSSENNRDLGSENCFDETLEHLPKPITKVVHVHTPENLTDKLFSSFLQPNRKKDIHRHKNITQKSRSHSFHEASIFGMEQFTKENLIFQQGGNSYEEQCCISEKCNKLNKHTEDGHDDAHFAETSLHNTPVRAEDIEAQSCSHQQSIVELLYGGSGTDERSVQVASLSFSHESVEKNG</sequence>
<dbReference type="WBParaSite" id="sdigi.contig178.g5724.t1">
    <property type="protein sequence ID" value="sdigi.contig178.g5724.t1"/>
    <property type="gene ID" value="sdigi.contig178.g5724"/>
</dbReference>
<evidence type="ECO:0000313" key="3">
    <source>
        <dbReference type="Proteomes" id="UP000887581"/>
    </source>
</evidence>
<feature type="compositionally biased region" description="Polar residues" evidence="1">
    <location>
        <begin position="518"/>
        <end position="536"/>
    </location>
</feature>
<feature type="region of interest" description="Disordered" evidence="1">
    <location>
        <begin position="499"/>
        <end position="552"/>
    </location>
</feature>
<feature type="region of interest" description="Disordered" evidence="1">
    <location>
        <begin position="374"/>
        <end position="406"/>
    </location>
</feature>
<evidence type="ECO:0000256" key="2">
    <source>
        <dbReference type="SAM" id="Phobius"/>
    </source>
</evidence>
<keyword evidence="3" id="KW-1185">Reference proteome</keyword>
<organism evidence="3 4">
    <name type="scientific">Setaria digitata</name>
    <dbReference type="NCBI Taxonomy" id="48799"/>
    <lineage>
        <taxon>Eukaryota</taxon>
        <taxon>Metazoa</taxon>
        <taxon>Ecdysozoa</taxon>
        <taxon>Nematoda</taxon>
        <taxon>Chromadorea</taxon>
        <taxon>Rhabditida</taxon>
        <taxon>Spirurina</taxon>
        <taxon>Spiruromorpha</taxon>
        <taxon>Filarioidea</taxon>
        <taxon>Setariidae</taxon>
        <taxon>Setaria</taxon>
    </lineage>
</organism>
<name>A0A915PI82_9BILA</name>
<protein>
    <submittedName>
        <fullName evidence="4">Uncharacterized protein</fullName>
    </submittedName>
</protein>